<accession>A0AAD4CE76</accession>
<dbReference type="Proteomes" id="UP001194746">
    <property type="component" value="Unassembled WGS sequence"/>
</dbReference>
<dbReference type="Pfam" id="PF00391">
    <property type="entry name" value="PEP-utilizers"/>
    <property type="match status" value="1"/>
</dbReference>
<evidence type="ECO:0000259" key="5">
    <source>
        <dbReference type="Pfam" id="PF01326"/>
    </source>
</evidence>
<keyword evidence="3" id="KW-0067">ATP-binding</keyword>
<dbReference type="SUPFAM" id="SSF56059">
    <property type="entry name" value="Glutathione synthetase ATP-binding domain-like"/>
    <property type="match status" value="1"/>
</dbReference>
<evidence type="ECO:0000256" key="3">
    <source>
        <dbReference type="ARBA" id="ARBA00022840"/>
    </source>
</evidence>
<evidence type="ECO:0008006" key="8">
    <source>
        <dbReference type="Google" id="ProtNLM"/>
    </source>
</evidence>
<dbReference type="PANTHER" id="PTHR43615">
    <property type="entry name" value="PHOSPHOENOLPYRUVATE SYNTHASE-RELATED"/>
    <property type="match status" value="1"/>
</dbReference>
<reference evidence="6" key="1">
    <citation type="journal article" date="2019" name="Beilstein J. Org. Chem.">
        <title>Nanangenines: drimane sesquiterpenoids as the dominant metabolite cohort of a novel Australian fungus, Aspergillus nanangensis.</title>
        <authorList>
            <person name="Lacey H.J."/>
            <person name="Gilchrist C.L.M."/>
            <person name="Crombie A."/>
            <person name="Kalaitzis J.A."/>
            <person name="Vuong D."/>
            <person name="Rutledge P.J."/>
            <person name="Turner P."/>
            <person name="Pitt J.I."/>
            <person name="Lacey E."/>
            <person name="Chooi Y.H."/>
            <person name="Piggott A.M."/>
        </authorList>
    </citation>
    <scope>NUCLEOTIDE SEQUENCE</scope>
    <source>
        <strain evidence="6">MST-FP2251</strain>
    </source>
</reference>
<dbReference type="SUPFAM" id="SSF52009">
    <property type="entry name" value="Phosphohistidine domain"/>
    <property type="match status" value="1"/>
</dbReference>
<gene>
    <name evidence="6" type="ORF">FE257_001198</name>
</gene>
<dbReference type="InterPro" id="IPR002192">
    <property type="entry name" value="PPDK_AMP/ATP-bd"/>
</dbReference>
<dbReference type="AlphaFoldDB" id="A0AAD4CE76"/>
<keyword evidence="7" id="KW-1185">Reference proteome</keyword>
<sequence>MTGLHDLKETNSPPVYVLPFDSPDSVTKATVGGKGANLGALTQANFPVPEGFTITTSSYRAFVDQNGLTTKLLAIVDKIDFDDAEEVERETSKMRQLVMQTPMPLQVTAPITSYYSKLGSSPYVAVRSSGTAEDLAEASFAGLHDTLLDIRGPEAVIDAVRECWASLWSGRATSYRQRNGFGHSEVDIAVVVQRMVASDVSGVMFTGNPLTSATDEIVINSSWGLGEALVSGMINPDNFVLKTYPILRIRDRVLGDKEKAVRRDSRANGTKVEVVEESERVRFSLSDHIALKLARLGLRIQEHYDGFPQDIEWGIEKDEIYILQSRPITGVEFSWDADLEDWQMFPEVENTTWTRSVADENWTGAISPLMYTTRGYSWAQGHECAAELWGVPELQGKRKRFHLHCVLALANIPKSWHQDVQDATFSWISYLKLYARVEALRPQLYRGFDLQNKKWRHKFSTEGKGIPRAELKELSDRDLKNYVNRQLGIEDEYTRDMWTWFFIMARDMLTLLSVLLHHWYDPEDKMAFQAILTGTPRASETQKQNHMLWKLSQIIHKSSTLSANFAKYEGKGFLDSCNDSDDGRAFLESYTSFLQLYGQRGMPDRDIYFPRRCEDPAIDYLALQAMLKTADAPDPAVKEHEMNRVREEYADKVLAKVQRSVLGLFKAELLKIGPIMYGLFESEDDVWFLGKSELYHLWDTRRMTPLLRAKITGRRNDFDRMLKRETFLPDYLINSAAADLDVAEEAVDGVHRGIGTAKGKVTAKARVVRQLKDIGRVKEGEILIVNSTDPGWTPVFHIISGLVLETGGILAHGSCLAREYGLPAVQLGKAMELIPDGSLITVNGEASSVTILPDR</sequence>
<comment type="caution">
    <text evidence="6">The sequence shown here is derived from an EMBL/GenBank/DDBJ whole genome shotgun (WGS) entry which is preliminary data.</text>
</comment>
<evidence type="ECO:0000256" key="2">
    <source>
        <dbReference type="ARBA" id="ARBA00022741"/>
    </source>
</evidence>
<dbReference type="GO" id="GO:0005524">
    <property type="term" value="F:ATP binding"/>
    <property type="evidence" value="ECO:0007669"/>
    <property type="project" value="UniProtKB-KW"/>
</dbReference>
<dbReference type="InterPro" id="IPR013815">
    <property type="entry name" value="ATP_grasp_subdomain_1"/>
</dbReference>
<feature type="domain" description="Pyruvate phosphate dikinase AMP/ATP-binding" evidence="5">
    <location>
        <begin position="30"/>
        <end position="330"/>
    </location>
</feature>
<comment type="similarity">
    <text evidence="1">Belongs to the PEP-utilizing enzyme family.</text>
</comment>
<dbReference type="InterPro" id="IPR051549">
    <property type="entry name" value="PEP_Utilizing_Enz"/>
</dbReference>
<protein>
    <recommendedName>
        <fullName evidence="8">Pyruvate, water dikinase</fullName>
    </recommendedName>
</protein>
<dbReference type="Gene3D" id="3.30.1490.20">
    <property type="entry name" value="ATP-grasp fold, A domain"/>
    <property type="match status" value="1"/>
</dbReference>
<reference evidence="6" key="2">
    <citation type="submission" date="2020-02" db="EMBL/GenBank/DDBJ databases">
        <authorList>
            <person name="Gilchrist C.L.M."/>
            <person name="Chooi Y.-H."/>
        </authorList>
    </citation>
    <scope>NUCLEOTIDE SEQUENCE</scope>
    <source>
        <strain evidence="6">MST-FP2251</strain>
    </source>
</reference>
<dbReference type="GO" id="GO:0016301">
    <property type="term" value="F:kinase activity"/>
    <property type="evidence" value="ECO:0007669"/>
    <property type="project" value="InterPro"/>
</dbReference>
<dbReference type="Gene3D" id="3.30.470.20">
    <property type="entry name" value="ATP-grasp fold, B domain"/>
    <property type="match status" value="1"/>
</dbReference>
<organism evidence="6 7">
    <name type="scientific">Aspergillus nanangensis</name>
    <dbReference type="NCBI Taxonomy" id="2582783"/>
    <lineage>
        <taxon>Eukaryota</taxon>
        <taxon>Fungi</taxon>
        <taxon>Dikarya</taxon>
        <taxon>Ascomycota</taxon>
        <taxon>Pezizomycotina</taxon>
        <taxon>Eurotiomycetes</taxon>
        <taxon>Eurotiomycetidae</taxon>
        <taxon>Eurotiales</taxon>
        <taxon>Aspergillaceae</taxon>
        <taxon>Aspergillus</taxon>
        <taxon>Aspergillus subgen. Circumdati</taxon>
    </lineage>
</organism>
<evidence type="ECO:0000313" key="6">
    <source>
        <dbReference type="EMBL" id="KAF9884855.1"/>
    </source>
</evidence>
<dbReference type="Gene3D" id="3.50.30.10">
    <property type="entry name" value="Phosphohistidine domain"/>
    <property type="match status" value="1"/>
</dbReference>
<proteinExistence type="inferred from homology"/>
<evidence type="ECO:0000313" key="7">
    <source>
        <dbReference type="Proteomes" id="UP001194746"/>
    </source>
</evidence>
<dbReference type="InterPro" id="IPR008279">
    <property type="entry name" value="PEP-util_enz_mobile_dom"/>
</dbReference>
<dbReference type="EMBL" id="VCAU01000110">
    <property type="protein sequence ID" value="KAF9884855.1"/>
    <property type="molecule type" value="Genomic_DNA"/>
</dbReference>
<dbReference type="FunFam" id="3.30.1490.20:FF:000010">
    <property type="entry name" value="Phosphoenolpyruvate synthase"/>
    <property type="match status" value="1"/>
</dbReference>
<evidence type="ECO:0000256" key="1">
    <source>
        <dbReference type="ARBA" id="ARBA00007837"/>
    </source>
</evidence>
<evidence type="ECO:0000259" key="4">
    <source>
        <dbReference type="Pfam" id="PF00391"/>
    </source>
</evidence>
<dbReference type="PANTHER" id="PTHR43615:SF1">
    <property type="entry name" value="PPDK_N DOMAIN-CONTAINING PROTEIN"/>
    <property type="match status" value="1"/>
</dbReference>
<name>A0AAD4CE76_ASPNN</name>
<feature type="domain" description="PEP-utilising enzyme mobile" evidence="4">
    <location>
        <begin position="778"/>
        <end position="845"/>
    </location>
</feature>
<dbReference type="InterPro" id="IPR036637">
    <property type="entry name" value="Phosphohistidine_dom_sf"/>
</dbReference>
<dbReference type="Pfam" id="PF01326">
    <property type="entry name" value="PPDK_N"/>
    <property type="match status" value="1"/>
</dbReference>
<keyword evidence="2" id="KW-0547">Nucleotide-binding</keyword>